<feature type="domain" description="GST N-terminal" evidence="2">
    <location>
        <begin position="1"/>
        <end position="82"/>
    </location>
</feature>
<protein>
    <submittedName>
        <fullName evidence="4">Maleylacetoacetate isomerase</fullName>
    </submittedName>
</protein>
<dbReference type="CDD" id="cd03191">
    <property type="entry name" value="GST_C_Zeta"/>
    <property type="match status" value="1"/>
</dbReference>
<dbReference type="SUPFAM" id="SSF52833">
    <property type="entry name" value="Thioredoxin-like"/>
    <property type="match status" value="1"/>
</dbReference>
<dbReference type="InterPro" id="IPR036282">
    <property type="entry name" value="Glutathione-S-Trfase_C_sf"/>
</dbReference>
<dbReference type="GO" id="GO:0016034">
    <property type="term" value="F:maleylacetoacetate isomerase activity"/>
    <property type="evidence" value="ECO:0007669"/>
    <property type="project" value="TreeGrafter"/>
</dbReference>
<dbReference type="InterPro" id="IPR010987">
    <property type="entry name" value="Glutathione-S-Trfase_C-like"/>
</dbReference>
<dbReference type="InterPro" id="IPR034333">
    <property type="entry name" value="GST_Zeta_N"/>
</dbReference>
<accession>A0A147HT16</accession>
<dbReference type="CDD" id="cd03042">
    <property type="entry name" value="GST_N_Zeta"/>
    <property type="match status" value="1"/>
</dbReference>
<evidence type="ECO:0000259" key="3">
    <source>
        <dbReference type="PROSITE" id="PS50405"/>
    </source>
</evidence>
<dbReference type="STRING" id="33051.SB4_13500"/>
<dbReference type="SFLD" id="SFLDS00019">
    <property type="entry name" value="Glutathione_Transferase_(cytos"/>
    <property type="match status" value="1"/>
</dbReference>
<feature type="domain" description="GST C-terminal" evidence="3">
    <location>
        <begin position="87"/>
        <end position="210"/>
    </location>
</feature>
<comment type="caution">
    <text evidence="4">The sequence shown here is derived from an EMBL/GenBank/DDBJ whole genome shotgun (WGS) entry which is preliminary data.</text>
</comment>
<sequence length="210" mass="23149">MSLTLHGYWRSSAAYRVRLALGLKGLSYDSIIHDLRTGAQRAEAYRVLQPQGLVPALETSDGVLIQSPAILEWIEERYPDPPLLPEDSAGRAMVRAMAAVVACDIHPINNLRVLTHLREELHADEAAVRRWIGRWVAEGFAALETLIARHGAGYAYGDRPTLADCHILPQVYNAERFAVDLTPFPELIAAANRLRERVPEAAPEAQGDAG</sequence>
<proteinExistence type="inferred from homology"/>
<comment type="similarity">
    <text evidence="1">Belongs to the GST superfamily. Zeta family.</text>
</comment>
<dbReference type="EMBL" id="LDTD01000134">
    <property type="protein sequence ID" value="KTT67987.1"/>
    <property type="molecule type" value="Genomic_DNA"/>
</dbReference>
<evidence type="ECO:0000256" key="1">
    <source>
        <dbReference type="ARBA" id="ARBA00010007"/>
    </source>
</evidence>
<dbReference type="PANTHER" id="PTHR42673">
    <property type="entry name" value="MALEYLACETOACETATE ISOMERASE"/>
    <property type="match status" value="1"/>
</dbReference>
<gene>
    <name evidence="4" type="ORF">NS319_15955</name>
</gene>
<evidence type="ECO:0000259" key="2">
    <source>
        <dbReference type="PROSITE" id="PS50404"/>
    </source>
</evidence>
<dbReference type="InterPro" id="IPR004045">
    <property type="entry name" value="Glutathione_S-Trfase_N"/>
</dbReference>
<dbReference type="PROSITE" id="PS50405">
    <property type="entry name" value="GST_CTER"/>
    <property type="match status" value="1"/>
</dbReference>
<dbReference type="PANTHER" id="PTHR42673:SF21">
    <property type="entry name" value="GLUTATHIONE S-TRANSFERASE YFCF"/>
    <property type="match status" value="1"/>
</dbReference>
<name>A0A147HT16_9SPHN</name>
<organism evidence="4 5">
    <name type="scientific">Sphingomonas sanguinis</name>
    <dbReference type="NCBI Taxonomy" id="33051"/>
    <lineage>
        <taxon>Bacteria</taxon>
        <taxon>Pseudomonadati</taxon>
        <taxon>Pseudomonadota</taxon>
        <taxon>Alphaproteobacteria</taxon>
        <taxon>Sphingomonadales</taxon>
        <taxon>Sphingomonadaceae</taxon>
        <taxon>Sphingomonas</taxon>
    </lineage>
</organism>
<dbReference type="Proteomes" id="UP000072867">
    <property type="component" value="Unassembled WGS sequence"/>
</dbReference>
<evidence type="ECO:0000313" key="5">
    <source>
        <dbReference type="Proteomes" id="UP000072867"/>
    </source>
</evidence>
<dbReference type="InterPro" id="IPR036249">
    <property type="entry name" value="Thioredoxin-like_sf"/>
</dbReference>
<dbReference type="GO" id="GO:0005737">
    <property type="term" value="C:cytoplasm"/>
    <property type="evidence" value="ECO:0007669"/>
    <property type="project" value="InterPro"/>
</dbReference>
<dbReference type="GO" id="GO:0006749">
    <property type="term" value="P:glutathione metabolic process"/>
    <property type="evidence" value="ECO:0007669"/>
    <property type="project" value="TreeGrafter"/>
</dbReference>
<dbReference type="Pfam" id="PF13417">
    <property type="entry name" value="GST_N_3"/>
    <property type="match status" value="1"/>
</dbReference>
<dbReference type="GO" id="GO:0006559">
    <property type="term" value="P:L-phenylalanine catabolic process"/>
    <property type="evidence" value="ECO:0007669"/>
    <property type="project" value="TreeGrafter"/>
</dbReference>
<dbReference type="InterPro" id="IPR040079">
    <property type="entry name" value="Glutathione_S-Trfase"/>
</dbReference>
<dbReference type="SUPFAM" id="SSF47616">
    <property type="entry name" value="GST C-terminal domain-like"/>
    <property type="match status" value="1"/>
</dbReference>
<dbReference type="PROSITE" id="PS50404">
    <property type="entry name" value="GST_NTER"/>
    <property type="match status" value="1"/>
</dbReference>
<dbReference type="PATRIC" id="fig|33051.3.peg.693"/>
<evidence type="ECO:0000313" key="4">
    <source>
        <dbReference type="EMBL" id="KTT67987.1"/>
    </source>
</evidence>
<dbReference type="InterPro" id="IPR005955">
    <property type="entry name" value="GST_Zeta"/>
</dbReference>
<dbReference type="Gene3D" id="1.20.1050.10">
    <property type="match status" value="1"/>
</dbReference>
<dbReference type="GO" id="GO:0004364">
    <property type="term" value="F:glutathione transferase activity"/>
    <property type="evidence" value="ECO:0007669"/>
    <property type="project" value="TreeGrafter"/>
</dbReference>
<dbReference type="InterPro" id="IPR034330">
    <property type="entry name" value="GST_Zeta_C"/>
</dbReference>
<dbReference type="SFLD" id="SFLDG00358">
    <property type="entry name" value="Main_(cytGST)"/>
    <property type="match status" value="1"/>
</dbReference>
<dbReference type="Gene3D" id="3.40.30.10">
    <property type="entry name" value="Glutaredoxin"/>
    <property type="match status" value="1"/>
</dbReference>
<dbReference type="NCBIfam" id="TIGR01262">
    <property type="entry name" value="maiA"/>
    <property type="match status" value="1"/>
</dbReference>
<dbReference type="AlphaFoldDB" id="A0A147HT16"/>
<keyword evidence="4" id="KW-0413">Isomerase</keyword>
<reference evidence="4 5" key="1">
    <citation type="journal article" date="2016" name="Front. Microbiol.">
        <title>Genomic Resource of Rice Seed Associated Bacteria.</title>
        <authorList>
            <person name="Midha S."/>
            <person name="Bansal K."/>
            <person name="Sharma S."/>
            <person name="Kumar N."/>
            <person name="Patil P.P."/>
            <person name="Chaudhry V."/>
            <person name="Patil P.B."/>
        </authorList>
    </citation>
    <scope>NUCLEOTIDE SEQUENCE [LARGE SCALE GENOMIC DNA]</scope>
    <source>
        <strain evidence="4 5">NS319</strain>
    </source>
</reference>
<dbReference type="RefSeq" id="WP_058734489.1">
    <property type="nucleotide sequence ID" value="NZ_LDTD01000134.1"/>
</dbReference>